<evidence type="ECO:0000256" key="14">
    <source>
        <dbReference type="ARBA" id="ARBA00066879"/>
    </source>
</evidence>
<dbReference type="EC" id="3.1.26.12" evidence="14"/>
<organism evidence="18 19">
    <name type="scientific">Epidermidibacterium keratini</name>
    <dbReference type="NCBI Taxonomy" id="1891644"/>
    <lineage>
        <taxon>Bacteria</taxon>
        <taxon>Bacillati</taxon>
        <taxon>Actinomycetota</taxon>
        <taxon>Actinomycetes</taxon>
        <taxon>Sporichthyales</taxon>
        <taxon>Sporichthyaceae</taxon>
        <taxon>Epidermidibacterium</taxon>
    </lineage>
</organism>
<comment type="catalytic activity">
    <reaction evidence="13">
        <text>Endonucleolytic cleavage of single-stranded RNA in A- and U-rich regions.</text>
        <dbReference type="EC" id="3.1.26.12"/>
    </reaction>
</comment>
<feature type="domain" description="S1 motif" evidence="17">
    <location>
        <begin position="374"/>
        <end position="457"/>
    </location>
</feature>
<evidence type="ECO:0000256" key="8">
    <source>
        <dbReference type="ARBA" id="ARBA00022723"/>
    </source>
</evidence>
<dbReference type="InterPro" id="IPR012340">
    <property type="entry name" value="NA-bd_OB-fold"/>
</dbReference>
<keyword evidence="11" id="KW-0460">Magnesium</keyword>
<evidence type="ECO:0000256" key="4">
    <source>
        <dbReference type="ARBA" id="ARBA00005522"/>
    </source>
</evidence>
<gene>
    <name evidence="18" type="ORF">EK0264_03020</name>
</gene>
<feature type="compositionally biased region" description="Acidic residues" evidence="16">
    <location>
        <begin position="170"/>
        <end position="185"/>
    </location>
</feature>
<keyword evidence="6" id="KW-0507">mRNA processing</keyword>
<feature type="region of interest" description="Disordered" evidence="16">
    <location>
        <begin position="1"/>
        <end position="51"/>
    </location>
</feature>
<evidence type="ECO:0000256" key="9">
    <source>
        <dbReference type="ARBA" id="ARBA00022801"/>
    </source>
</evidence>
<dbReference type="SUPFAM" id="SSF50249">
    <property type="entry name" value="Nucleic acid-binding proteins"/>
    <property type="match status" value="1"/>
</dbReference>
<evidence type="ECO:0000256" key="6">
    <source>
        <dbReference type="ARBA" id="ARBA00022664"/>
    </source>
</evidence>
<feature type="compositionally biased region" description="Basic and acidic residues" evidence="16">
    <location>
        <begin position="218"/>
        <end position="258"/>
    </location>
</feature>
<comment type="subcellular location">
    <subcellularLocation>
        <location evidence="3">Cytoplasm</location>
    </subcellularLocation>
</comment>
<evidence type="ECO:0000313" key="19">
    <source>
        <dbReference type="Proteomes" id="UP000463857"/>
    </source>
</evidence>
<dbReference type="PROSITE" id="PS50126">
    <property type="entry name" value="S1"/>
    <property type="match status" value="1"/>
</dbReference>
<protein>
    <recommendedName>
        <fullName evidence="15">Ribonuclease E</fullName>
        <ecNumber evidence="14">3.1.26.12</ecNumber>
    </recommendedName>
</protein>
<dbReference type="PANTHER" id="PTHR30001:SF0">
    <property type="entry name" value="RIBONUCLEASE G"/>
    <property type="match status" value="1"/>
</dbReference>
<dbReference type="FunCoup" id="A0A7L4YJX9">
    <property type="interactions" value="10"/>
</dbReference>
<sequence length="877" mass="93695">MSENDQEHTASPFATPDSASADPSTDAPEPATGGAPTAAATKASSTPAGERVRVHALAKELGTTSKVVLAELEALGDPRRSASAVLTAQLAEQVRARFASAGEDPAAPGTSNEPAAGLVPQLSDAGDEAPSAAAEPEESAQSPALALFVAPEAVPVQPRRATTEPAASDSSDDTPEAEDSDDDGDPNSRRRRRGRRGRGKKPEDASDAEQADDASDDEASKTDKTDKAGKGQRSEKTNKKSDKADKPERADKGPKSDTQEDDDSADSGGSSRRRRRRRRRGDGAEGEQEATDEVRGVSGSVRLEAKRQRRKEGRDAGRRRAPILTEAQFLARREAVTRKMIVRQRGERTQIAVLEDDVLVEHYVTLASEQSFAGSVYYGRVQNVLPSMEAAFVDIGKKRNAVLYAGEVNWDAAGLEGKQRSIEQAMKSGDKVLVQVTKDPIGHKGARLTSQISLPGRYLVYVPGGSMTGISRKLPDAERQRLKEILRRIVPDDAGVIIRTAAEGATEEELTRDVNRLKAQWEVIEQKVADSKTQAPSMLYEEPDLAIRVVRDLFNEDFSSMEISGDEAWETISSYISHVAPDLSERVTKYDGDDIFEANRVDEQLDKALERKVWLPSGGSLVIDHTEAMTVIDVNTGKFTGSGGNLEQTVTRNNLEAAEEIVRQLRLRDVGGIVVIDFIDMLLESNRDLVLRRLTECLGRDRTKHQVAEVTSLGLVQMTRKRVGQGLLDAFSEPCPHCDGRGLIVHHEPVEKKTASPSSKDSGSGSGSSSGRRRGRKGGNGNGTGNGNGNGDSGKDAVPVRDSSAQLSAIAAASAKRGEGGGPDEPEVEAAAGGDDHSGAETAPAAAAVVTADAPPKATSRRRRAARRPAGPPKNAD</sequence>
<dbReference type="SMART" id="SM00316">
    <property type="entry name" value="S1"/>
    <property type="match status" value="1"/>
</dbReference>
<dbReference type="RefSeq" id="WP_159542737.1">
    <property type="nucleotide sequence ID" value="NZ_CP047156.1"/>
</dbReference>
<dbReference type="FunFam" id="2.40.50.140:FF:000066">
    <property type="entry name" value="Ribonuclease E"/>
    <property type="match status" value="1"/>
</dbReference>
<evidence type="ECO:0000256" key="16">
    <source>
        <dbReference type="SAM" id="MobiDB-lite"/>
    </source>
</evidence>
<proteinExistence type="inferred from homology"/>
<feature type="region of interest" description="Disordered" evidence="16">
    <location>
        <begin position="99"/>
        <end position="320"/>
    </location>
</feature>
<dbReference type="Gene3D" id="1.10.10.2480">
    <property type="match status" value="1"/>
</dbReference>
<feature type="compositionally biased region" description="Low complexity" evidence="16">
    <location>
        <begin position="803"/>
        <end position="815"/>
    </location>
</feature>
<comment type="similarity">
    <text evidence="4">Belongs to the RNase E/G family.</text>
</comment>
<keyword evidence="5" id="KW-0963">Cytoplasm</keyword>
<dbReference type="GO" id="GO:0008995">
    <property type="term" value="F:ribonuclease E activity"/>
    <property type="evidence" value="ECO:0007669"/>
    <property type="project" value="UniProtKB-EC"/>
</dbReference>
<comment type="cofactor">
    <cofactor evidence="2">
        <name>Zn(2+)</name>
        <dbReference type="ChEBI" id="CHEBI:29105"/>
    </cofactor>
</comment>
<feature type="compositionally biased region" description="Basic residues" evidence="16">
    <location>
        <begin position="271"/>
        <end position="280"/>
    </location>
</feature>
<keyword evidence="9" id="KW-0378">Hydrolase</keyword>
<reference evidence="18 19" key="1">
    <citation type="journal article" date="2018" name="Int. J. Syst. Evol. Microbiol.">
        <title>Epidermidibacterium keratini gen. nov., sp. nov., a member of the family Sporichthyaceae, isolated from keratin epidermis.</title>
        <authorList>
            <person name="Lee D.G."/>
            <person name="Trujillo M.E."/>
            <person name="Kang S."/>
            <person name="Nam J.J."/>
            <person name="Kim Y.J."/>
        </authorList>
    </citation>
    <scope>NUCLEOTIDE SEQUENCE [LARGE SCALE GENOMIC DNA]</scope>
    <source>
        <strain evidence="18 19">EPI-7</strain>
    </source>
</reference>
<dbReference type="CDD" id="cd04453">
    <property type="entry name" value="S1_RNase_E"/>
    <property type="match status" value="1"/>
</dbReference>
<dbReference type="Proteomes" id="UP000463857">
    <property type="component" value="Chromosome"/>
</dbReference>
<dbReference type="PANTHER" id="PTHR30001">
    <property type="entry name" value="RIBONUCLEASE"/>
    <property type="match status" value="1"/>
</dbReference>
<dbReference type="Gene3D" id="2.40.50.140">
    <property type="entry name" value="Nucleic acid-binding proteins"/>
    <property type="match status" value="1"/>
</dbReference>
<dbReference type="GO" id="GO:0005737">
    <property type="term" value="C:cytoplasm"/>
    <property type="evidence" value="ECO:0007669"/>
    <property type="project" value="UniProtKB-SubCell"/>
</dbReference>
<dbReference type="GO" id="GO:0008033">
    <property type="term" value="P:tRNA processing"/>
    <property type="evidence" value="ECO:0007669"/>
    <property type="project" value="UniProtKB-KW"/>
</dbReference>
<dbReference type="NCBIfam" id="TIGR00757">
    <property type="entry name" value="RNaseEG"/>
    <property type="match status" value="1"/>
</dbReference>
<keyword evidence="8" id="KW-0479">Metal-binding</keyword>
<dbReference type="OrthoDB" id="9804278at2"/>
<keyword evidence="19" id="KW-1185">Reference proteome</keyword>
<feature type="compositionally biased region" description="Gly residues" evidence="16">
    <location>
        <begin position="778"/>
        <end position="792"/>
    </location>
</feature>
<dbReference type="KEGG" id="eke:EK0264_03020"/>
<name>A0A7L4YJX9_9ACTN</name>
<feature type="compositionally biased region" description="Low complexity" evidence="16">
    <location>
        <begin position="27"/>
        <end position="49"/>
    </location>
</feature>
<dbReference type="GO" id="GO:0006364">
    <property type="term" value="P:rRNA processing"/>
    <property type="evidence" value="ECO:0007669"/>
    <property type="project" value="TreeGrafter"/>
</dbReference>
<evidence type="ECO:0000313" key="18">
    <source>
        <dbReference type="EMBL" id="QHB99357.1"/>
    </source>
</evidence>
<evidence type="ECO:0000256" key="13">
    <source>
        <dbReference type="ARBA" id="ARBA00050524"/>
    </source>
</evidence>
<dbReference type="InterPro" id="IPR006847">
    <property type="entry name" value="IF2_N"/>
</dbReference>
<evidence type="ECO:0000256" key="5">
    <source>
        <dbReference type="ARBA" id="ARBA00022490"/>
    </source>
</evidence>
<evidence type="ECO:0000256" key="1">
    <source>
        <dbReference type="ARBA" id="ARBA00001946"/>
    </source>
</evidence>
<dbReference type="InParanoid" id="A0A7L4YJX9"/>
<dbReference type="InterPro" id="IPR003029">
    <property type="entry name" value="S1_domain"/>
</dbReference>
<dbReference type="InterPro" id="IPR004659">
    <property type="entry name" value="RNase_E/G"/>
</dbReference>
<dbReference type="Pfam" id="PF04760">
    <property type="entry name" value="IF2_N"/>
    <property type="match status" value="1"/>
</dbReference>
<dbReference type="AlphaFoldDB" id="A0A7L4YJX9"/>
<evidence type="ECO:0000256" key="11">
    <source>
        <dbReference type="ARBA" id="ARBA00022842"/>
    </source>
</evidence>
<feature type="compositionally biased region" description="Basic residues" evidence="16">
    <location>
        <begin position="189"/>
        <end position="199"/>
    </location>
</feature>
<feature type="compositionally biased region" description="Low complexity" evidence="16">
    <location>
        <begin position="840"/>
        <end position="858"/>
    </location>
</feature>
<dbReference type="GO" id="GO:0046872">
    <property type="term" value="F:metal ion binding"/>
    <property type="evidence" value="ECO:0007669"/>
    <property type="project" value="UniProtKB-KW"/>
</dbReference>
<dbReference type="InterPro" id="IPR019307">
    <property type="entry name" value="RNA-bd_AU-1/RNase_E/G"/>
</dbReference>
<dbReference type="EMBL" id="CP047156">
    <property type="protein sequence ID" value="QHB99357.1"/>
    <property type="molecule type" value="Genomic_DNA"/>
</dbReference>
<evidence type="ECO:0000256" key="3">
    <source>
        <dbReference type="ARBA" id="ARBA00004496"/>
    </source>
</evidence>
<evidence type="ECO:0000256" key="12">
    <source>
        <dbReference type="ARBA" id="ARBA00022884"/>
    </source>
</evidence>
<evidence type="ECO:0000256" key="2">
    <source>
        <dbReference type="ARBA" id="ARBA00001947"/>
    </source>
</evidence>
<feature type="compositionally biased region" description="Low complexity" evidence="16">
    <location>
        <begin position="128"/>
        <end position="146"/>
    </location>
</feature>
<keyword evidence="12" id="KW-0694">RNA-binding</keyword>
<evidence type="ECO:0000256" key="15">
    <source>
        <dbReference type="ARBA" id="ARBA00072999"/>
    </source>
</evidence>
<feature type="region of interest" description="Disordered" evidence="16">
    <location>
        <begin position="750"/>
        <end position="877"/>
    </location>
</feature>
<evidence type="ECO:0000256" key="7">
    <source>
        <dbReference type="ARBA" id="ARBA00022694"/>
    </source>
</evidence>
<feature type="compositionally biased region" description="Acidic residues" evidence="16">
    <location>
        <begin position="205"/>
        <end position="217"/>
    </location>
</feature>
<comment type="cofactor">
    <cofactor evidence="1">
        <name>Mg(2+)</name>
        <dbReference type="ChEBI" id="CHEBI:18420"/>
    </cofactor>
</comment>
<feature type="compositionally biased region" description="Low complexity" evidence="16">
    <location>
        <begin position="758"/>
        <end position="770"/>
    </location>
</feature>
<accession>A0A7L4YJX9</accession>
<dbReference type="GO" id="GO:0006397">
    <property type="term" value="P:mRNA processing"/>
    <property type="evidence" value="ECO:0007669"/>
    <property type="project" value="UniProtKB-KW"/>
</dbReference>
<evidence type="ECO:0000259" key="17">
    <source>
        <dbReference type="PROSITE" id="PS50126"/>
    </source>
</evidence>
<keyword evidence="7" id="KW-0819">tRNA processing</keyword>
<evidence type="ECO:0000256" key="10">
    <source>
        <dbReference type="ARBA" id="ARBA00022833"/>
    </source>
</evidence>
<dbReference type="Pfam" id="PF10150">
    <property type="entry name" value="RNase_E_G"/>
    <property type="match status" value="1"/>
</dbReference>
<keyword evidence="10" id="KW-0862">Zinc</keyword>
<dbReference type="GO" id="GO:0003723">
    <property type="term" value="F:RNA binding"/>
    <property type="evidence" value="ECO:0007669"/>
    <property type="project" value="UniProtKB-KW"/>
</dbReference>